<dbReference type="Pfam" id="PF03401">
    <property type="entry name" value="TctC"/>
    <property type="match status" value="1"/>
</dbReference>
<dbReference type="KEGG" id="pstg:E8M01_20445"/>
<organism evidence="3 4">
    <name type="scientific">Phreatobacter stygius</name>
    <dbReference type="NCBI Taxonomy" id="1940610"/>
    <lineage>
        <taxon>Bacteria</taxon>
        <taxon>Pseudomonadati</taxon>
        <taxon>Pseudomonadota</taxon>
        <taxon>Alphaproteobacteria</taxon>
        <taxon>Hyphomicrobiales</taxon>
        <taxon>Phreatobacteraceae</taxon>
        <taxon>Phreatobacter</taxon>
    </lineage>
</organism>
<feature type="chain" id="PRO_5020754248" evidence="2">
    <location>
        <begin position="23"/>
        <end position="324"/>
    </location>
</feature>
<dbReference type="InterPro" id="IPR042100">
    <property type="entry name" value="Bug_dom1"/>
</dbReference>
<dbReference type="Gene3D" id="3.40.190.150">
    <property type="entry name" value="Bordetella uptake gene, domain 1"/>
    <property type="match status" value="1"/>
</dbReference>
<reference evidence="3 4" key="1">
    <citation type="submission" date="2019-04" db="EMBL/GenBank/DDBJ databases">
        <title>Phreatobacter aquaticus sp. nov.</title>
        <authorList>
            <person name="Choi A."/>
        </authorList>
    </citation>
    <scope>NUCLEOTIDE SEQUENCE [LARGE SCALE GENOMIC DNA]</scope>
    <source>
        <strain evidence="3 4">KCTC 52518</strain>
    </source>
</reference>
<dbReference type="SUPFAM" id="SSF53850">
    <property type="entry name" value="Periplasmic binding protein-like II"/>
    <property type="match status" value="1"/>
</dbReference>
<dbReference type="EMBL" id="CP039690">
    <property type="protein sequence ID" value="QCI66383.1"/>
    <property type="molecule type" value="Genomic_DNA"/>
</dbReference>
<feature type="signal peptide" evidence="2">
    <location>
        <begin position="1"/>
        <end position="22"/>
    </location>
</feature>
<evidence type="ECO:0000313" key="4">
    <source>
        <dbReference type="Proteomes" id="UP000298781"/>
    </source>
</evidence>
<keyword evidence="4" id="KW-1185">Reference proteome</keyword>
<proteinExistence type="inferred from homology"/>
<dbReference type="InterPro" id="IPR005064">
    <property type="entry name" value="BUG"/>
</dbReference>
<accession>A0A4D7B5X2</accession>
<comment type="similarity">
    <text evidence="1">Belongs to the UPF0065 (bug) family.</text>
</comment>
<dbReference type="PANTHER" id="PTHR42928:SF5">
    <property type="entry name" value="BLR1237 PROTEIN"/>
    <property type="match status" value="1"/>
</dbReference>
<protein>
    <submittedName>
        <fullName evidence="3">Tripartite tricarboxylate transporter substrate binding protein BugD</fullName>
    </submittedName>
</protein>
<evidence type="ECO:0000256" key="2">
    <source>
        <dbReference type="SAM" id="SignalP"/>
    </source>
</evidence>
<gene>
    <name evidence="3" type="ORF">E8M01_20445</name>
</gene>
<dbReference type="PIRSF" id="PIRSF017082">
    <property type="entry name" value="YflP"/>
    <property type="match status" value="1"/>
</dbReference>
<dbReference type="Proteomes" id="UP000298781">
    <property type="component" value="Chromosome"/>
</dbReference>
<name>A0A4D7B5X2_9HYPH</name>
<dbReference type="Gene3D" id="3.40.190.10">
    <property type="entry name" value="Periplasmic binding protein-like II"/>
    <property type="match status" value="1"/>
</dbReference>
<dbReference type="RefSeq" id="WP_136961826.1">
    <property type="nucleotide sequence ID" value="NZ_CP039690.1"/>
</dbReference>
<dbReference type="PANTHER" id="PTHR42928">
    <property type="entry name" value="TRICARBOXYLATE-BINDING PROTEIN"/>
    <property type="match status" value="1"/>
</dbReference>
<evidence type="ECO:0000256" key="1">
    <source>
        <dbReference type="ARBA" id="ARBA00006987"/>
    </source>
</evidence>
<sequence length="324" mass="34115">MPFRRLAAGLVVLLASAGSAWTQTFPSRPVTMIVVFAPGGPTDVLARIVAEHMGRTLGQSVVIENAAGAGGTLGGGRGARAAPDGYTLTVGSLGSHAAAPSLYKAIPYDPRELEPIGVIAGTPGYVVVRREFPARTFQEFLAYVRANPGKVTSGHAGVGSTPHLGCLFLEYLTKEKTLATPYRGSGPAMNDLVAGHIDAMCDLAPTVVPQIQAGTIRGLLVAQPERLAVTPDVPTAREAGLAQYLFTGWNAVFAPKDTPKPVLDVLSRALMAALADEGVRRRIQEIGSLPPKPEEQTPDYLRTLVRAEVDRWAAVIKAAGVEPQ</sequence>
<dbReference type="AlphaFoldDB" id="A0A4D7B5X2"/>
<dbReference type="OrthoDB" id="8443386at2"/>
<evidence type="ECO:0000313" key="3">
    <source>
        <dbReference type="EMBL" id="QCI66383.1"/>
    </source>
</evidence>
<keyword evidence="2" id="KW-0732">Signal</keyword>